<evidence type="ECO:0000256" key="1">
    <source>
        <dbReference type="ARBA" id="ARBA00022649"/>
    </source>
</evidence>
<keyword evidence="4 6" id="KW-0378">Hydrolase</keyword>
<feature type="domain" description="PIN" evidence="7">
    <location>
        <begin position="5"/>
        <end position="122"/>
    </location>
</feature>
<dbReference type="Gene3D" id="3.40.50.1010">
    <property type="entry name" value="5'-nuclease"/>
    <property type="match status" value="1"/>
</dbReference>
<dbReference type="EC" id="3.1.-.-" evidence="6"/>
<evidence type="ECO:0000313" key="8">
    <source>
        <dbReference type="EMBL" id="MEJ2868114.1"/>
    </source>
</evidence>
<dbReference type="RefSeq" id="WP_337694712.1">
    <property type="nucleotide sequence ID" value="NZ_JBBEGN010000003.1"/>
</dbReference>
<comment type="function">
    <text evidence="6">Toxic component of a toxin-antitoxin (TA) system. An RNase.</text>
</comment>
<proteinExistence type="inferred from homology"/>
<keyword evidence="1 6" id="KW-1277">Toxin-antitoxin system</keyword>
<comment type="similarity">
    <text evidence="6">Belongs to the PINc/VapC protein family.</text>
</comment>
<keyword evidence="6" id="KW-0800">Toxin</keyword>
<keyword evidence="5 6" id="KW-0460">Magnesium</keyword>
<evidence type="ECO:0000256" key="4">
    <source>
        <dbReference type="ARBA" id="ARBA00022801"/>
    </source>
</evidence>
<gene>
    <name evidence="6" type="primary">vapC</name>
    <name evidence="8" type="ORF">WCD74_10085</name>
</gene>
<dbReference type="HAMAP" id="MF_00265">
    <property type="entry name" value="VapC_Nob1"/>
    <property type="match status" value="1"/>
</dbReference>
<dbReference type="InterPro" id="IPR006226">
    <property type="entry name" value="Mtu_PIN"/>
</dbReference>
<dbReference type="InterPro" id="IPR029060">
    <property type="entry name" value="PIN-like_dom_sf"/>
</dbReference>
<dbReference type="SUPFAM" id="SSF88723">
    <property type="entry name" value="PIN domain-like"/>
    <property type="match status" value="1"/>
</dbReference>
<protein>
    <recommendedName>
        <fullName evidence="6">Ribonuclease VapC</fullName>
        <shortName evidence="6">RNase VapC</shortName>
        <ecNumber evidence="6">3.1.-.-</ecNumber>
    </recommendedName>
    <alternativeName>
        <fullName evidence="6">Toxin VapC</fullName>
    </alternativeName>
</protein>
<evidence type="ECO:0000313" key="9">
    <source>
        <dbReference type="Proteomes" id="UP001385809"/>
    </source>
</evidence>
<feature type="binding site" evidence="6">
    <location>
        <position position="99"/>
    </location>
    <ligand>
        <name>Mg(2+)</name>
        <dbReference type="ChEBI" id="CHEBI:18420"/>
    </ligand>
</feature>
<organism evidence="8 9">
    <name type="scientific">Actinomycetospora aurantiaca</name>
    <dbReference type="NCBI Taxonomy" id="3129233"/>
    <lineage>
        <taxon>Bacteria</taxon>
        <taxon>Bacillati</taxon>
        <taxon>Actinomycetota</taxon>
        <taxon>Actinomycetes</taxon>
        <taxon>Pseudonocardiales</taxon>
        <taxon>Pseudonocardiaceae</taxon>
        <taxon>Actinomycetospora</taxon>
    </lineage>
</organism>
<accession>A0ABU8MLC5</accession>
<keyword evidence="3 6" id="KW-0479">Metal-binding</keyword>
<reference evidence="8 9" key="1">
    <citation type="submission" date="2024-03" db="EMBL/GenBank/DDBJ databases">
        <title>Actinomycetospora sp. OC33-EN08, a novel actinomycete isolated from wild orchid (Aerides multiflora).</title>
        <authorList>
            <person name="Suriyachadkun C."/>
        </authorList>
    </citation>
    <scope>NUCLEOTIDE SEQUENCE [LARGE SCALE GENOMIC DNA]</scope>
    <source>
        <strain evidence="8 9">OC33-EN08</strain>
    </source>
</reference>
<evidence type="ECO:0000256" key="3">
    <source>
        <dbReference type="ARBA" id="ARBA00022723"/>
    </source>
</evidence>
<comment type="caution">
    <text evidence="8">The sequence shown here is derived from an EMBL/GenBank/DDBJ whole genome shotgun (WGS) entry which is preliminary data.</text>
</comment>
<evidence type="ECO:0000256" key="5">
    <source>
        <dbReference type="ARBA" id="ARBA00022842"/>
    </source>
</evidence>
<keyword evidence="9" id="KW-1185">Reference proteome</keyword>
<sequence length="134" mass="14556">MTDAVLLDANVLIALVVADHVHHDAAERWLQDSGASFATCPITEGTLLRQLLRGRVDASTAVSLLRAVHQDPRHEFWSDDLTYLDVRLDGVLGHRQVTDAYLAALARAHGSTVITFDAGLRTVHPDVARAIDVG</sequence>
<dbReference type="Proteomes" id="UP001385809">
    <property type="component" value="Unassembled WGS sequence"/>
</dbReference>
<evidence type="ECO:0000256" key="2">
    <source>
        <dbReference type="ARBA" id="ARBA00022722"/>
    </source>
</evidence>
<dbReference type="NCBIfam" id="TIGR00028">
    <property type="entry name" value="Mtu_PIN_fam"/>
    <property type="match status" value="1"/>
</dbReference>
<dbReference type="InterPro" id="IPR002716">
    <property type="entry name" value="PIN_dom"/>
</dbReference>
<comment type="cofactor">
    <cofactor evidence="6">
        <name>Mg(2+)</name>
        <dbReference type="ChEBI" id="CHEBI:18420"/>
    </cofactor>
</comment>
<dbReference type="Pfam" id="PF01850">
    <property type="entry name" value="PIN"/>
    <property type="match status" value="1"/>
</dbReference>
<dbReference type="InterPro" id="IPR022907">
    <property type="entry name" value="VapC_family"/>
</dbReference>
<dbReference type="EMBL" id="JBBEGN010000003">
    <property type="protein sequence ID" value="MEJ2868114.1"/>
    <property type="molecule type" value="Genomic_DNA"/>
</dbReference>
<feature type="binding site" evidence="6">
    <location>
        <position position="8"/>
    </location>
    <ligand>
        <name>Mg(2+)</name>
        <dbReference type="ChEBI" id="CHEBI:18420"/>
    </ligand>
</feature>
<name>A0ABU8MLC5_9PSEU</name>
<keyword evidence="2 6" id="KW-0540">Nuclease</keyword>
<evidence type="ECO:0000256" key="6">
    <source>
        <dbReference type="HAMAP-Rule" id="MF_00265"/>
    </source>
</evidence>
<evidence type="ECO:0000259" key="7">
    <source>
        <dbReference type="Pfam" id="PF01850"/>
    </source>
</evidence>